<protein>
    <submittedName>
        <fullName evidence="4">Alpha-L-glutamate ligase-like protein</fullName>
    </submittedName>
</protein>
<keyword evidence="5" id="KW-1185">Reference proteome</keyword>
<reference evidence="4" key="1">
    <citation type="journal article" date="2014" name="Int. J. Syst. Evol. Microbiol.">
        <title>Complete genome sequence of Corynebacterium casei LMG S-19264T (=DSM 44701T), isolated from a smear-ripened cheese.</title>
        <authorList>
            <consortium name="US DOE Joint Genome Institute (JGI-PGF)"/>
            <person name="Walter F."/>
            <person name="Albersmeier A."/>
            <person name="Kalinowski J."/>
            <person name="Ruckert C."/>
        </authorList>
    </citation>
    <scope>NUCLEOTIDE SEQUENCE</scope>
    <source>
        <strain evidence="4">KCTC 12711</strain>
    </source>
</reference>
<evidence type="ECO:0000313" key="5">
    <source>
        <dbReference type="Proteomes" id="UP000614811"/>
    </source>
</evidence>
<feature type="domain" description="ATP-grasp" evidence="3">
    <location>
        <begin position="45"/>
        <end position="296"/>
    </location>
</feature>
<dbReference type="Proteomes" id="UP000614811">
    <property type="component" value="Unassembled WGS sequence"/>
</dbReference>
<dbReference type="RefSeq" id="WP_189398026.1">
    <property type="nucleotide sequence ID" value="NZ_BMXA01000001.1"/>
</dbReference>
<dbReference type="NCBIfam" id="TIGR02291">
    <property type="entry name" value="rimK_rel_E_lig"/>
    <property type="match status" value="1"/>
</dbReference>
<dbReference type="GO" id="GO:0046872">
    <property type="term" value="F:metal ion binding"/>
    <property type="evidence" value="ECO:0007669"/>
    <property type="project" value="InterPro"/>
</dbReference>
<evidence type="ECO:0000256" key="1">
    <source>
        <dbReference type="ARBA" id="ARBA00023211"/>
    </source>
</evidence>
<organism evidence="4 5">
    <name type="scientific">Arenicella chitinivorans</name>
    <dbReference type="NCBI Taxonomy" id="1329800"/>
    <lineage>
        <taxon>Bacteria</taxon>
        <taxon>Pseudomonadati</taxon>
        <taxon>Pseudomonadota</taxon>
        <taxon>Gammaproteobacteria</taxon>
        <taxon>Arenicellales</taxon>
        <taxon>Arenicellaceae</taxon>
        <taxon>Arenicella</taxon>
    </lineage>
</organism>
<dbReference type="InterPro" id="IPR011758">
    <property type="entry name" value="RimK-rel_E_lig"/>
</dbReference>
<proteinExistence type="predicted"/>
<gene>
    <name evidence="4" type="ORF">GCM10008090_00740</name>
</gene>
<dbReference type="InterPro" id="IPR039523">
    <property type="entry name" value="RimK-rel_E_lig_ATP-grasp"/>
</dbReference>
<keyword evidence="2" id="KW-0547">Nucleotide-binding</keyword>
<dbReference type="PROSITE" id="PS50975">
    <property type="entry name" value="ATP_GRASP"/>
    <property type="match status" value="1"/>
</dbReference>
<keyword evidence="4" id="KW-0436">Ligase</keyword>
<dbReference type="Gene3D" id="3.30.470.20">
    <property type="entry name" value="ATP-grasp fold, B domain"/>
    <property type="match status" value="1"/>
</dbReference>
<dbReference type="GO" id="GO:0009432">
    <property type="term" value="P:SOS response"/>
    <property type="evidence" value="ECO:0007669"/>
    <property type="project" value="TreeGrafter"/>
</dbReference>
<evidence type="ECO:0000256" key="2">
    <source>
        <dbReference type="PROSITE-ProRule" id="PRU00409"/>
    </source>
</evidence>
<dbReference type="GO" id="GO:0018169">
    <property type="term" value="F:ribosomal S6-glutamic acid ligase activity"/>
    <property type="evidence" value="ECO:0007669"/>
    <property type="project" value="TreeGrafter"/>
</dbReference>
<accession>A0A918VG73</accession>
<dbReference type="PANTHER" id="PTHR21621:SF0">
    <property type="entry name" value="BETA-CITRYLGLUTAMATE SYNTHASE B-RELATED"/>
    <property type="match status" value="1"/>
</dbReference>
<dbReference type="EMBL" id="BMXA01000001">
    <property type="protein sequence ID" value="GGZ96361.1"/>
    <property type="molecule type" value="Genomic_DNA"/>
</dbReference>
<dbReference type="SUPFAM" id="SSF56059">
    <property type="entry name" value="Glutathione synthetase ATP-binding domain-like"/>
    <property type="match status" value="1"/>
</dbReference>
<evidence type="ECO:0000313" key="4">
    <source>
        <dbReference type="EMBL" id="GGZ96361.1"/>
    </source>
</evidence>
<comment type="caution">
    <text evidence="4">The sequence shown here is derived from an EMBL/GenBank/DDBJ whole genome shotgun (WGS) entry which is preliminary data.</text>
</comment>
<dbReference type="GO" id="GO:0005524">
    <property type="term" value="F:ATP binding"/>
    <property type="evidence" value="ECO:0007669"/>
    <property type="project" value="UniProtKB-UniRule"/>
</dbReference>
<dbReference type="Pfam" id="PF14397">
    <property type="entry name" value="ATPgrasp_ST"/>
    <property type="match status" value="1"/>
</dbReference>
<sequence>MFNLANPFKLRRLGVMGMNQRNFAYISRYNDRSLFPNVDDKLKTKTLALEYGIAVPDLLGVVQYQHDVELVFEILQKHQGFCIKPAKGSGGKGILVILHSDENGYKKASGDYVSRDYIVRHVSNILAGLFSLGGAADVAVVEALIEFDPVFDGLSHEGVPDIRLVVFRGYPVMSMLRLATHASDGKANLHQGAVGVGLSIATGVARSAVQFDRPVTRHPDTDRDLSDIVIESWDRLLHLSAGCYEMCGLGYLGADIVLDKNRGPLVLELNARPGLAIQMANRLGLLPRLKQIEALKYRRTPTVAQRVDYVKTHFQ</sequence>
<dbReference type="AlphaFoldDB" id="A0A918VG73"/>
<keyword evidence="2" id="KW-0067">ATP-binding</keyword>
<dbReference type="GO" id="GO:0005737">
    <property type="term" value="C:cytoplasm"/>
    <property type="evidence" value="ECO:0007669"/>
    <property type="project" value="TreeGrafter"/>
</dbReference>
<name>A0A918VG73_9GAMM</name>
<evidence type="ECO:0000259" key="3">
    <source>
        <dbReference type="PROSITE" id="PS50975"/>
    </source>
</evidence>
<dbReference type="InterPro" id="IPR011761">
    <property type="entry name" value="ATP-grasp"/>
</dbReference>
<keyword evidence="1" id="KW-0464">Manganese</keyword>
<reference evidence="4" key="2">
    <citation type="submission" date="2020-09" db="EMBL/GenBank/DDBJ databases">
        <authorList>
            <person name="Sun Q."/>
            <person name="Kim S."/>
        </authorList>
    </citation>
    <scope>NUCLEOTIDE SEQUENCE</scope>
    <source>
        <strain evidence="4">KCTC 12711</strain>
    </source>
</reference>
<dbReference type="PANTHER" id="PTHR21621">
    <property type="entry name" value="RIBOSOMAL PROTEIN S6 MODIFICATION PROTEIN"/>
    <property type="match status" value="1"/>
</dbReference>